<name>A0A1X6N303_9APHY</name>
<organism evidence="4 5">
    <name type="scientific">Postia placenta MAD-698-R-SB12</name>
    <dbReference type="NCBI Taxonomy" id="670580"/>
    <lineage>
        <taxon>Eukaryota</taxon>
        <taxon>Fungi</taxon>
        <taxon>Dikarya</taxon>
        <taxon>Basidiomycota</taxon>
        <taxon>Agaricomycotina</taxon>
        <taxon>Agaricomycetes</taxon>
        <taxon>Polyporales</taxon>
        <taxon>Adustoporiaceae</taxon>
        <taxon>Rhodonia</taxon>
    </lineage>
</organism>
<feature type="compositionally biased region" description="Basic residues" evidence="2">
    <location>
        <begin position="340"/>
        <end position="350"/>
    </location>
</feature>
<feature type="compositionally biased region" description="Polar residues" evidence="2">
    <location>
        <begin position="32"/>
        <end position="44"/>
    </location>
</feature>
<feature type="compositionally biased region" description="Basic and acidic residues" evidence="2">
    <location>
        <begin position="106"/>
        <end position="118"/>
    </location>
</feature>
<dbReference type="InterPro" id="IPR050365">
    <property type="entry name" value="TIM50"/>
</dbReference>
<dbReference type="AlphaFoldDB" id="A0A1X6N303"/>
<dbReference type="InterPro" id="IPR036412">
    <property type="entry name" value="HAD-like_sf"/>
</dbReference>
<feature type="region of interest" description="Disordered" evidence="2">
    <location>
        <begin position="1"/>
        <end position="65"/>
    </location>
</feature>
<reference evidence="4 5" key="1">
    <citation type="submission" date="2017-04" db="EMBL/GenBank/DDBJ databases">
        <title>Genome Sequence of the Model Brown-Rot Fungus Postia placenta SB12.</title>
        <authorList>
            <consortium name="DOE Joint Genome Institute"/>
            <person name="Gaskell J."/>
            <person name="Kersten P."/>
            <person name="Larrondo L.F."/>
            <person name="Canessa P."/>
            <person name="Martinez D."/>
            <person name="Hibbett D."/>
            <person name="Schmoll M."/>
            <person name="Kubicek C.P."/>
            <person name="Martinez A.T."/>
            <person name="Yadav J."/>
            <person name="Master E."/>
            <person name="Magnuson J.K."/>
            <person name="James T."/>
            <person name="Yaver D."/>
            <person name="Berka R."/>
            <person name="Labutti K."/>
            <person name="Lipzen A."/>
            <person name="Aerts A."/>
            <person name="Barry K."/>
            <person name="Henrissat B."/>
            <person name="Blanchette R."/>
            <person name="Grigoriev I."/>
            <person name="Cullen D."/>
        </authorList>
    </citation>
    <scope>NUCLEOTIDE SEQUENCE [LARGE SCALE GENOMIC DNA]</scope>
    <source>
        <strain evidence="4 5">MAD-698-R-SB12</strain>
    </source>
</reference>
<evidence type="ECO:0000259" key="3">
    <source>
        <dbReference type="PROSITE" id="PS50969"/>
    </source>
</evidence>
<keyword evidence="1" id="KW-0813">Transport</keyword>
<feature type="compositionally biased region" description="Basic and acidic residues" evidence="2">
    <location>
        <begin position="330"/>
        <end position="339"/>
    </location>
</feature>
<evidence type="ECO:0000256" key="1">
    <source>
        <dbReference type="RuleBase" id="RU365079"/>
    </source>
</evidence>
<feature type="compositionally biased region" description="Basic residues" evidence="2">
    <location>
        <begin position="10"/>
        <end position="20"/>
    </location>
</feature>
<feature type="domain" description="FCP1 homology" evidence="3">
    <location>
        <begin position="140"/>
        <end position="317"/>
    </location>
</feature>
<keyword evidence="1" id="KW-0811">Translocation</keyword>
<dbReference type="InterPro" id="IPR004274">
    <property type="entry name" value="FCP1_dom"/>
</dbReference>
<dbReference type="Proteomes" id="UP000194127">
    <property type="component" value="Unassembled WGS sequence"/>
</dbReference>
<dbReference type="EMBL" id="KZ110596">
    <property type="protein sequence ID" value="OSX62984.1"/>
    <property type="molecule type" value="Genomic_DNA"/>
</dbReference>
<dbReference type="Pfam" id="PF03031">
    <property type="entry name" value="NIF"/>
    <property type="match status" value="1"/>
</dbReference>
<feature type="region of interest" description="Disordered" evidence="2">
    <location>
        <begin position="330"/>
        <end position="354"/>
    </location>
</feature>
<comment type="subunit">
    <text evidence="1">Component of the TIM23 complex.</text>
</comment>
<proteinExistence type="inferred from homology"/>
<dbReference type="PROSITE" id="PS50969">
    <property type="entry name" value="FCP1"/>
    <property type="match status" value="1"/>
</dbReference>
<keyword evidence="1" id="KW-0496">Mitochondrion</keyword>
<accession>A0A1X6N303</accession>
<comment type="similarity">
    <text evidence="1">Belongs to the TIM50 family.</text>
</comment>
<dbReference type="GeneID" id="36330222"/>
<dbReference type="InterPro" id="IPR023214">
    <property type="entry name" value="HAD_sf"/>
</dbReference>
<gene>
    <name evidence="4" type="ORF">POSPLADRAFT_1141215</name>
</gene>
<dbReference type="SUPFAM" id="SSF56784">
    <property type="entry name" value="HAD-like"/>
    <property type="match status" value="1"/>
</dbReference>
<evidence type="ECO:0000313" key="4">
    <source>
        <dbReference type="EMBL" id="OSX62984.1"/>
    </source>
</evidence>
<evidence type="ECO:0000256" key="2">
    <source>
        <dbReference type="SAM" id="MobiDB-lite"/>
    </source>
</evidence>
<dbReference type="STRING" id="670580.A0A1X6N303"/>
<comment type="function">
    <text evidence="1">Essential component of the TIM23 complex, a complex that mediates the translocation of transit peptide-containing proteins across the mitochondrial inner membrane.</text>
</comment>
<dbReference type="OrthoDB" id="1711508at2759"/>
<dbReference type="PANTHER" id="PTHR12210">
    <property type="entry name" value="DULLARD PROTEIN PHOSPHATASE"/>
    <property type="match status" value="1"/>
</dbReference>
<dbReference type="GO" id="GO:0005744">
    <property type="term" value="C:TIM23 mitochondrial import inner membrane translocase complex"/>
    <property type="evidence" value="ECO:0007669"/>
    <property type="project" value="UniProtKB-UniRule"/>
</dbReference>
<keyword evidence="5" id="KW-1185">Reference proteome</keyword>
<dbReference type="Gene3D" id="3.40.50.1000">
    <property type="entry name" value="HAD superfamily/HAD-like"/>
    <property type="match status" value="1"/>
</dbReference>
<dbReference type="SMART" id="SM00577">
    <property type="entry name" value="CPDc"/>
    <property type="match status" value="1"/>
</dbReference>
<dbReference type="RefSeq" id="XP_024339778.1">
    <property type="nucleotide sequence ID" value="XM_024485273.1"/>
</dbReference>
<keyword evidence="1" id="KW-0809">Transit peptide</keyword>
<feature type="region of interest" description="Disordered" evidence="2">
    <location>
        <begin position="94"/>
        <end position="140"/>
    </location>
</feature>
<protein>
    <recommendedName>
        <fullName evidence="1">Mitochondrial import inner membrane translocase subunit TIM50</fullName>
    </recommendedName>
</protein>
<comment type="subcellular location">
    <subcellularLocation>
        <location evidence="1">Mitochondrion inner membrane</location>
        <topology evidence="1">Single-pass membrane protein</topology>
    </subcellularLocation>
</comment>
<sequence length="499" mass="55966">MSDPYPAQRSGHRRHKHRDRGHHERGDWYAASSDTHPSSSQSGYQHAEYEEPFDANASFRGASSAREARYTSSQFIQGHGQSHYSAYAHDARAYEVTQESSSPPRYPERQSRVARPEPQRSPSPRYLSLAEEPSATLSDPSSSRKLLILDLNGTLVFRSPHASKAKTRGGFNRGHELPRLRPVHPRPYMPAFRSYLFAPQTKAWLDVMIWSSAQPHSVSSMVDRCFGHWKNELLAIWARDTLGLTEDNYRRKVQTVKDLSKPWQNTPQAHSALTTILLDDSPLKAVLQPYNHICIGEYSAERRAQDLASLEQEREWELFVAARAQVKADESGDRVELNSKKRQRKSKRQKKLETLAHDAGVTEPERQYDETLLAVVGVLDAVKQQRNVAAWIRSGGLWHPTVEPVPAITNVRDAVSGPSEGVLEDAGDVVANPGNDAVTTVETSVPELNPPSHVKDASVTTIPSDSMWFEDVKTVAYWAERGRRALEGLGIPVEHGIDR</sequence>
<keyword evidence="1" id="KW-0653">Protein transport</keyword>
<evidence type="ECO:0000313" key="5">
    <source>
        <dbReference type="Proteomes" id="UP000194127"/>
    </source>
</evidence>
<dbReference type="GO" id="GO:0015031">
    <property type="term" value="P:protein transport"/>
    <property type="evidence" value="ECO:0007669"/>
    <property type="project" value="UniProtKB-KW"/>
</dbReference>